<name>A0A5M3M9I9_CONPW</name>
<reference evidence="4" key="1">
    <citation type="journal article" date="2012" name="Science">
        <title>The Paleozoic origin of enzymatic lignin decomposition reconstructed from 31 fungal genomes.</title>
        <authorList>
            <person name="Floudas D."/>
            <person name="Binder M."/>
            <person name="Riley R."/>
            <person name="Barry K."/>
            <person name="Blanchette R.A."/>
            <person name="Henrissat B."/>
            <person name="Martinez A.T."/>
            <person name="Otillar R."/>
            <person name="Spatafora J.W."/>
            <person name="Yadav J.S."/>
            <person name="Aerts A."/>
            <person name="Benoit I."/>
            <person name="Boyd A."/>
            <person name="Carlson A."/>
            <person name="Copeland A."/>
            <person name="Coutinho P.M."/>
            <person name="de Vries R.P."/>
            <person name="Ferreira P."/>
            <person name="Findley K."/>
            <person name="Foster B."/>
            <person name="Gaskell J."/>
            <person name="Glotzer D."/>
            <person name="Gorecki P."/>
            <person name="Heitman J."/>
            <person name="Hesse C."/>
            <person name="Hori C."/>
            <person name="Igarashi K."/>
            <person name="Jurgens J.A."/>
            <person name="Kallen N."/>
            <person name="Kersten P."/>
            <person name="Kohler A."/>
            <person name="Kuees U."/>
            <person name="Kumar T.K.A."/>
            <person name="Kuo A."/>
            <person name="LaButti K."/>
            <person name="Larrondo L.F."/>
            <person name="Lindquist E."/>
            <person name="Ling A."/>
            <person name="Lombard V."/>
            <person name="Lucas S."/>
            <person name="Lundell T."/>
            <person name="Martin R."/>
            <person name="McLaughlin D.J."/>
            <person name="Morgenstern I."/>
            <person name="Morin E."/>
            <person name="Murat C."/>
            <person name="Nagy L.G."/>
            <person name="Nolan M."/>
            <person name="Ohm R.A."/>
            <person name="Patyshakuliyeva A."/>
            <person name="Rokas A."/>
            <person name="Ruiz-Duenas F.J."/>
            <person name="Sabat G."/>
            <person name="Salamov A."/>
            <person name="Samejima M."/>
            <person name="Schmutz J."/>
            <person name="Slot J.C."/>
            <person name="St John F."/>
            <person name="Stenlid J."/>
            <person name="Sun H."/>
            <person name="Sun S."/>
            <person name="Syed K."/>
            <person name="Tsang A."/>
            <person name="Wiebenga A."/>
            <person name="Young D."/>
            <person name="Pisabarro A."/>
            <person name="Eastwood D.C."/>
            <person name="Martin F."/>
            <person name="Cullen D."/>
            <person name="Grigoriev I.V."/>
            <person name="Hibbett D.S."/>
        </authorList>
    </citation>
    <scope>NUCLEOTIDE SEQUENCE [LARGE SCALE GENOMIC DNA]</scope>
    <source>
        <strain evidence="4">RWD-64-598 SS2</strain>
    </source>
</reference>
<keyword evidence="2" id="KW-0560">Oxidoreductase</keyword>
<evidence type="ECO:0000313" key="3">
    <source>
        <dbReference type="EMBL" id="EIW75747.1"/>
    </source>
</evidence>
<evidence type="ECO:0000256" key="1">
    <source>
        <dbReference type="ARBA" id="ARBA00006484"/>
    </source>
</evidence>
<sequence>MTSPYDVNTSAEVIVKDLAAYIEGKVVLVTGVSPGGLGAVFVEHIAKAKPRLLILAGRNAAKGQATADAVTTIDAGVQTRILQLDLESLAGARSAAAEVNGWQDVPHIDVLVNNAGIMACDYAKTKDGFERQFATNHLGPFLFTNLIMNKLLKAQSPRVVMVSSDGHRLSFMRWPDVGFSDGQCYNKWRAYGQSKTANMLMAVELAQRLGKRGLTAVSLHPGAIGTNIGNHIQWDENLDGLITLDKELGNREGLWSGFPFKDPGHGVATHVYASFEPSLRDHNGCYLQDSHIADPYVDTVKPYALDKVEADRLWKLSEELVGEKFAY</sequence>
<dbReference type="InterPro" id="IPR036291">
    <property type="entry name" value="NAD(P)-bd_dom_sf"/>
</dbReference>
<dbReference type="AlphaFoldDB" id="A0A5M3M9I9"/>
<dbReference type="InterPro" id="IPR002347">
    <property type="entry name" value="SDR_fam"/>
</dbReference>
<dbReference type="Proteomes" id="UP000053558">
    <property type="component" value="Unassembled WGS sequence"/>
</dbReference>
<organism evidence="3 4">
    <name type="scientific">Coniophora puteana (strain RWD-64-598)</name>
    <name type="common">Brown rot fungus</name>
    <dbReference type="NCBI Taxonomy" id="741705"/>
    <lineage>
        <taxon>Eukaryota</taxon>
        <taxon>Fungi</taxon>
        <taxon>Dikarya</taxon>
        <taxon>Basidiomycota</taxon>
        <taxon>Agaricomycotina</taxon>
        <taxon>Agaricomycetes</taxon>
        <taxon>Agaricomycetidae</taxon>
        <taxon>Boletales</taxon>
        <taxon>Coniophorineae</taxon>
        <taxon>Coniophoraceae</taxon>
        <taxon>Coniophora</taxon>
    </lineage>
</organism>
<dbReference type="GeneID" id="19200381"/>
<dbReference type="KEGG" id="cput:CONPUDRAFT_131965"/>
<dbReference type="Gene3D" id="3.40.50.720">
    <property type="entry name" value="NAD(P)-binding Rossmann-like Domain"/>
    <property type="match status" value="1"/>
</dbReference>
<accession>A0A5M3M9I9</accession>
<dbReference type="PANTHER" id="PTHR24320">
    <property type="entry name" value="RETINOL DEHYDROGENASE"/>
    <property type="match status" value="1"/>
</dbReference>
<dbReference type="Pfam" id="PF00106">
    <property type="entry name" value="adh_short"/>
    <property type="match status" value="1"/>
</dbReference>
<gene>
    <name evidence="3" type="ORF">CONPUDRAFT_131965</name>
</gene>
<evidence type="ECO:0000256" key="2">
    <source>
        <dbReference type="ARBA" id="ARBA00023002"/>
    </source>
</evidence>
<dbReference type="GO" id="GO:0016491">
    <property type="term" value="F:oxidoreductase activity"/>
    <property type="evidence" value="ECO:0007669"/>
    <property type="project" value="UniProtKB-KW"/>
</dbReference>
<dbReference type="PRINTS" id="PR00081">
    <property type="entry name" value="GDHRDH"/>
</dbReference>
<dbReference type="RefSeq" id="XP_007774423.1">
    <property type="nucleotide sequence ID" value="XM_007776233.1"/>
</dbReference>
<evidence type="ECO:0000313" key="4">
    <source>
        <dbReference type="Proteomes" id="UP000053558"/>
    </source>
</evidence>
<dbReference type="OrthoDB" id="191139at2759"/>
<dbReference type="OMA" id="DPWGWVD"/>
<dbReference type="EMBL" id="JH711588">
    <property type="protein sequence ID" value="EIW75747.1"/>
    <property type="molecule type" value="Genomic_DNA"/>
</dbReference>
<proteinExistence type="inferred from homology"/>
<comment type="similarity">
    <text evidence="1">Belongs to the short-chain dehydrogenases/reductases (SDR) family.</text>
</comment>
<protein>
    <submittedName>
        <fullName evidence="3">NAD(P)-binding protein</fullName>
    </submittedName>
</protein>
<comment type="caution">
    <text evidence="3">The sequence shown here is derived from an EMBL/GenBank/DDBJ whole genome shotgun (WGS) entry which is preliminary data.</text>
</comment>
<keyword evidence="4" id="KW-1185">Reference proteome</keyword>
<dbReference type="PANTHER" id="PTHR24320:SF283">
    <property type="entry name" value="RETINOL DEHYDROGENASE 11"/>
    <property type="match status" value="1"/>
</dbReference>
<dbReference type="SUPFAM" id="SSF51735">
    <property type="entry name" value="NAD(P)-binding Rossmann-fold domains"/>
    <property type="match status" value="1"/>
</dbReference>